<name>A0A9X4SB35_9LACT</name>
<gene>
    <name evidence="1" type="ORF">NF717_05015</name>
</gene>
<dbReference type="NCBIfam" id="NF038353">
    <property type="entry name" value="FxLYD_dom"/>
    <property type="match status" value="1"/>
</dbReference>
<reference evidence="1" key="1">
    <citation type="submission" date="2022-06" db="EMBL/GenBank/DDBJ databases">
        <title>Lactococcus from bovine mastitis in China.</title>
        <authorList>
            <person name="Lin Y."/>
            <person name="Han B."/>
        </authorList>
    </citation>
    <scope>NUCLEOTIDE SEQUENCE</scope>
    <source>
        <strain evidence="1">Ningxia-I-26</strain>
    </source>
</reference>
<sequence length="259" mass="30033">MKKLIPLFIIGLLFLTGCGNSKKSNSEKFYDEDAINNLATSLNNRWEYTDSKEYDNVDTIDAYKKSTQIEIDTLHSKDFSEKKFKDNKLKELYLSYENKMDEIAKMLDTTSTISLPEKWFTLYDERTKIITQINSIKEIPVKNKEALKELVNNGNEVKETEVIDTKLDALLSTIKFSEQPQEFQSDYKVYESNIENTTGKSFKNLSAKVYLENQDGVRVDTQYINISDWIPGQKVNVNFSTNKTFTKTTVVKDYYTLDN</sequence>
<accession>A0A9X4SB35</accession>
<dbReference type="Proteomes" id="UP001153199">
    <property type="component" value="Unassembled WGS sequence"/>
</dbReference>
<evidence type="ECO:0000313" key="2">
    <source>
        <dbReference type="Proteomes" id="UP001153199"/>
    </source>
</evidence>
<dbReference type="RefSeq" id="WP_279359747.1">
    <property type="nucleotide sequence ID" value="NZ_JAMWDY010000003.1"/>
</dbReference>
<keyword evidence="2" id="KW-1185">Reference proteome</keyword>
<protein>
    <submittedName>
        <fullName evidence="1">FxLYD domain-containing protein</fullName>
    </submittedName>
</protein>
<organism evidence="1 2">
    <name type="scientific">Lactococcus formosensis</name>
    <dbReference type="NCBI Taxonomy" id="1281486"/>
    <lineage>
        <taxon>Bacteria</taxon>
        <taxon>Bacillati</taxon>
        <taxon>Bacillota</taxon>
        <taxon>Bacilli</taxon>
        <taxon>Lactobacillales</taxon>
        <taxon>Streptococcaceae</taxon>
        <taxon>Lactococcus</taxon>
    </lineage>
</organism>
<dbReference type="EMBL" id="JAMWFV010000004">
    <property type="protein sequence ID" value="MDG6145016.1"/>
    <property type="molecule type" value="Genomic_DNA"/>
</dbReference>
<evidence type="ECO:0000313" key="1">
    <source>
        <dbReference type="EMBL" id="MDG6145016.1"/>
    </source>
</evidence>
<dbReference type="AlphaFoldDB" id="A0A9X4SB35"/>
<proteinExistence type="predicted"/>
<comment type="caution">
    <text evidence="1">The sequence shown here is derived from an EMBL/GenBank/DDBJ whole genome shotgun (WGS) entry which is preliminary data.</text>
</comment>
<dbReference type="PROSITE" id="PS51257">
    <property type="entry name" value="PROKAR_LIPOPROTEIN"/>
    <property type="match status" value="1"/>
</dbReference>
<dbReference type="InterPro" id="IPR047676">
    <property type="entry name" value="FxLYD_dom"/>
</dbReference>